<evidence type="ECO:0000259" key="11">
    <source>
        <dbReference type="SMART" id="SM00481"/>
    </source>
</evidence>
<dbReference type="InterPro" id="IPR040982">
    <property type="entry name" value="DNA_pol3_finger"/>
</dbReference>
<dbReference type="CDD" id="cd12113">
    <property type="entry name" value="PHP_PolIIIA_DnaE3"/>
    <property type="match status" value="1"/>
</dbReference>
<evidence type="ECO:0000256" key="3">
    <source>
        <dbReference type="ARBA" id="ARBA00012417"/>
    </source>
</evidence>
<comment type="subcellular location">
    <subcellularLocation>
        <location evidence="1">Cytoplasm</location>
    </subcellularLocation>
</comment>
<evidence type="ECO:0000256" key="4">
    <source>
        <dbReference type="ARBA" id="ARBA00019114"/>
    </source>
</evidence>
<evidence type="ECO:0000256" key="7">
    <source>
        <dbReference type="ARBA" id="ARBA00022705"/>
    </source>
</evidence>
<keyword evidence="5 12" id="KW-0808">Transferase</keyword>
<evidence type="ECO:0000256" key="9">
    <source>
        <dbReference type="ARBA" id="ARBA00025611"/>
    </source>
</evidence>
<dbReference type="CDD" id="cd04485">
    <property type="entry name" value="DnaE_OBF"/>
    <property type="match status" value="1"/>
</dbReference>
<dbReference type="EC" id="2.7.7.7" evidence="3"/>
<dbReference type="InterPro" id="IPR003141">
    <property type="entry name" value="Pol/His_phosphatase_N"/>
</dbReference>
<dbReference type="OrthoDB" id="9803237at2"/>
<dbReference type="SUPFAM" id="SSF89550">
    <property type="entry name" value="PHP domain-like"/>
    <property type="match status" value="1"/>
</dbReference>
<dbReference type="RefSeq" id="WP_119970121.1">
    <property type="nucleotide sequence ID" value="NZ_CP032416.1"/>
</dbReference>
<dbReference type="KEGG" id="cfer:D4Z93_02185"/>
<sequence>MEKKYEWISLHQHTEYSLLDSSAKIHNLIARAKELDMKSIAITDHGVMYGCVEFYKEAKEQGIKPIIGCEIYVAPKSMYIKQNDRENENYHLVLLVKNEVGYDNLMKIVSKASIDGFYYKPRVDHDYLKTHSDGIIALSACLGGEIQSYILKNRIDKAKETALFYKDIFSDGFYLELQYHGMEEQLKVNEELIKMSKELQIPLVATNDVHYICKEDFKAHDVLLCIQTGKTVYEENRMKYPSDEFYLKSPEEMYKIFSYVPEALENTVKIANECNFDYEFHKSKLPTFPLPEDVDPFEYLKNLCYSGLKERYSDVTGKLKERLDYELGIINQMGYVDYFLIVWDFIRFARESGIMTGPGRGSAAGSIVAYTLGITKIDPIKYGLIFERFLNPERVSMPDIDSDFCYERRGEMIDYVVKKYGEDNVSQIITFGTMAARLCIRDVGRAMDYPYGEVDRIAKMVPTVLNITIDKALELSSDLKEAYDSEQRTKELIDIARSLEGLPRHTSTHAAGVVISSKPLVSYVPLQKNEGNIVTQFTMGTLEELGLLKMDFLGLRTLTVLRDTVNMVKSNRNISVDLDKIDYDDQKVYNMIGKGKTVGVFQLESAGMTSFMKELKPDSFEDIIAGISLYRPGPMAEIPKYVSNKNNPGNVEYETPELESILSVTYGCMVYQEQVMEIVRKLAGYSMGRSDLVRRAMSKKKHHVMEEERKNFIYGIVDENGEVTVPGCIRNGISYDIANSIFDSMMDFASYAFNKSHAAAYAVIAFQTAYMVYYYPAEYFAAMLNSVKGDNDKVAYYIRFANEIGIEVLPPDINESYAKFTVKEDKIRFGLSAIKNAGDNVIDSIVRSREEKGEFKDLMDFCNKIDVSCINKRVVESLIKAGAFDCFNVYRSKMLSVYERILDGISSSRKKNIEGQLSLFSDISNSGVAIQYPDVKEFDKKNILSMEKEMTGLYITGHPLDEYKKTLKLQTSVKISDIIGDKSLESDLTNHIKVEDGTKVIIGGIITSASKKITKNNEMMAFINVEDLYGDIEVIVFPKTFSRYRNLIYEDDIILVKGRVSIREDEPSKILCESIEPLVKLESQKLYILIDEEALMKSAIGRVKNISREFNGNTPVYICTKKERKKFRLDSEYWVDSNNDFMYDIRKEFGDQNIKLI</sequence>
<reference evidence="12 13" key="1">
    <citation type="journal article" date="2019" name="Int. J. Syst. Evol. Microbiol.">
        <title>Clostridium fermenticellae sp. nov., isolated from the mud in a fermentation cellar for the production of the Chinese liquor, baijiu.</title>
        <authorList>
            <person name="Xu P.X."/>
            <person name="Chai L.J."/>
            <person name="Qiu T."/>
            <person name="Zhang X.J."/>
            <person name="Lu Z.M."/>
            <person name="Xiao C."/>
            <person name="Wang S.T."/>
            <person name="Shen C.H."/>
            <person name="Shi J.S."/>
            <person name="Xu Z.H."/>
        </authorList>
    </citation>
    <scope>NUCLEOTIDE SEQUENCE [LARGE SCALE GENOMIC DNA]</scope>
    <source>
        <strain evidence="12 13">JN500901</strain>
    </source>
</reference>
<dbReference type="Pfam" id="PF07733">
    <property type="entry name" value="DNA_pol3_alpha"/>
    <property type="match status" value="1"/>
</dbReference>
<dbReference type="InterPro" id="IPR004013">
    <property type="entry name" value="PHP_dom"/>
</dbReference>
<comment type="catalytic activity">
    <reaction evidence="10">
        <text>DNA(n) + a 2'-deoxyribonucleoside 5'-triphosphate = DNA(n+1) + diphosphate</text>
        <dbReference type="Rhea" id="RHEA:22508"/>
        <dbReference type="Rhea" id="RHEA-COMP:17339"/>
        <dbReference type="Rhea" id="RHEA-COMP:17340"/>
        <dbReference type="ChEBI" id="CHEBI:33019"/>
        <dbReference type="ChEBI" id="CHEBI:61560"/>
        <dbReference type="ChEBI" id="CHEBI:173112"/>
        <dbReference type="EC" id="2.7.7.7"/>
    </reaction>
</comment>
<dbReference type="GO" id="GO:0005737">
    <property type="term" value="C:cytoplasm"/>
    <property type="evidence" value="ECO:0007669"/>
    <property type="project" value="UniProtKB-SubCell"/>
</dbReference>
<dbReference type="AlphaFoldDB" id="A0A386H151"/>
<dbReference type="InterPro" id="IPR004365">
    <property type="entry name" value="NA-bd_OB_tRNA"/>
</dbReference>
<dbReference type="Gene3D" id="1.10.10.1600">
    <property type="entry name" value="Bacterial DNA polymerase III alpha subunit, thumb domain"/>
    <property type="match status" value="1"/>
</dbReference>
<proteinExistence type="inferred from homology"/>
<evidence type="ECO:0000256" key="2">
    <source>
        <dbReference type="ARBA" id="ARBA00009496"/>
    </source>
</evidence>
<dbReference type="Gene3D" id="2.40.50.140">
    <property type="entry name" value="Nucleic acid-binding proteins"/>
    <property type="match status" value="1"/>
</dbReference>
<keyword evidence="8" id="KW-0239">DNA-directed DNA polymerase</keyword>
<dbReference type="Pfam" id="PF01336">
    <property type="entry name" value="tRNA_anti-codon"/>
    <property type="match status" value="1"/>
</dbReference>
<dbReference type="InterPro" id="IPR012340">
    <property type="entry name" value="NA-bd_OB-fold"/>
</dbReference>
<dbReference type="Gene3D" id="3.20.20.140">
    <property type="entry name" value="Metal-dependent hydrolases"/>
    <property type="match status" value="1"/>
</dbReference>
<dbReference type="Gene3D" id="1.10.150.870">
    <property type="match status" value="1"/>
</dbReference>
<evidence type="ECO:0000313" key="12">
    <source>
        <dbReference type="EMBL" id="AYD39412.1"/>
    </source>
</evidence>
<name>A0A386H151_9CLOT</name>
<gene>
    <name evidence="12" type="ORF">D4Z93_02185</name>
</gene>
<evidence type="ECO:0000256" key="6">
    <source>
        <dbReference type="ARBA" id="ARBA00022695"/>
    </source>
</evidence>
<dbReference type="PANTHER" id="PTHR32294">
    <property type="entry name" value="DNA POLYMERASE III SUBUNIT ALPHA"/>
    <property type="match status" value="1"/>
</dbReference>
<accession>A0A386H151</accession>
<evidence type="ECO:0000256" key="5">
    <source>
        <dbReference type="ARBA" id="ARBA00022679"/>
    </source>
</evidence>
<dbReference type="Pfam" id="PF17657">
    <property type="entry name" value="DNA_pol3_finger"/>
    <property type="match status" value="1"/>
</dbReference>
<protein>
    <recommendedName>
        <fullName evidence="4">DNA polymerase III subunit alpha</fullName>
        <ecNumber evidence="3">2.7.7.7</ecNumber>
    </recommendedName>
</protein>
<keyword evidence="7" id="KW-0235">DNA replication</keyword>
<dbReference type="GO" id="GO:0003887">
    <property type="term" value="F:DNA-directed DNA polymerase activity"/>
    <property type="evidence" value="ECO:0007669"/>
    <property type="project" value="UniProtKB-KW"/>
</dbReference>
<dbReference type="InterPro" id="IPR004805">
    <property type="entry name" value="DnaE2/DnaE/PolC"/>
</dbReference>
<dbReference type="PANTHER" id="PTHR32294:SF0">
    <property type="entry name" value="DNA POLYMERASE III SUBUNIT ALPHA"/>
    <property type="match status" value="1"/>
</dbReference>
<keyword evidence="13" id="KW-1185">Reference proteome</keyword>
<dbReference type="Pfam" id="PF02811">
    <property type="entry name" value="PHP"/>
    <property type="match status" value="1"/>
</dbReference>
<dbReference type="InterPro" id="IPR041931">
    <property type="entry name" value="DNA_pol3_alpha_thumb_dom"/>
</dbReference>
<dbReference type="SMART" id="SM00481">
    <property type="entry name" value="POLIIIAc"/>
    <property type="match status" value="1"/>
</dbReference>
<dbReference type="NCBIfam" id="TIGR00594">
    <property type="entry name" value="polc"/>
    <property type="match status" value="1"/>
</dbReference>
<dbReference type="NCBIfam" id="NF005298">
    <property type="entry name" value="PRK06826.1"/>
    <property type="match status" value="1"/>
</dbReference>
<dbReference type="Pfam" id="PF14579">
    <property type="entry name" value="HHH_6"/>
    <property type="match status" value="1"/>
</dbReference>
<dbReference type="NCBIfam" id="NF004226">
    <property type="entry name" value="PRK05673.1"/>
    <property type="match status" value="1"/>
</dbReference>
<dbReference type="GO" id="GO:0003676">
    <property type="term" value="F:nucleic acid binding"/>
    <property type="evidence" value="ECO:0007669"/>
    <property type="project" value="InterPro"/>
</dbReference>
<dbReference type="InterPro" id="IPR029460">
    <property type="entry name" value="DNAPol_HHH"/>
</dbReference>
<evidence type="ECO:0000256" key="1">
    <source>
        <dbReference type="ARBA" id="ARBA00004496"/>
    </source>
</evidence>
<dbReference type="InterPro" id="IPR011708">
    <property type="entry name" value="DNA_pol3_alpha_NTPase_dom"/>
</dbReference>
<comment type="function">
    <text evidence="9">DNA polymerase III is a complex, multichain enzyme responsible for most of the replicative synthesis in bacteria. This DNA polymerase also exhibits 3' to 5' exonuclease activity. The alpha chain is the DNA polymerase.</text>
</comment>
<dbReference type="InterPro" id="IPR016195">
    <property type="entry name" value="Pol/histidinol_Pase-like"/>
</dbReference>
<keyword evidence="6 12" id="KW-0548">Nucleotidyltransferase</keyword>
<evidence type="ECO:0000256" key="10">
    <source>
        <dbReference type="ARBA" id="ARBA00049244"/>
    </source>
</evidence>
<evidence type="ECO:0000256" key="8">
    <source>
        <dbReference type="ARBA" id="ARBA00022932"/>
    </source>
</evidence>
<organism evidence="12 13">
    <name type="scientific">Clostridium fermenticellae</name>
    <dbReference type="NCBI Taxonomy" id="2068654"/>
    <lineage>
        <taxon>Bacteria</taxon>
        <taxon>Bacillati</taxon>
        <taxon>Bacillota</taxon>
        <taxon>Clostridia</taxon>
        <taxon>Eubacteriales</taxon>
        <taxon>Clostridiaceae</taxon>
        <taxon>Clostridium</taxon>
    </lineage>
</organism>
<feature type="domain" description="Polymerase/histidinol phosphatase N-terminal" evidence="11">
    <location>
        <begin position="8"/>
        <end position="75"/>
    </location>
</feature>
<comment type="similarity">
    <text evidence="2">Belongs to the DNA polymerase type-C family. DnaE subfamily.</text>
</comment>
<dbReference type="EMBL" id="CP032416">
    <property type="protein sequence ID" value="AYD39412.1"/>
    <property type="molecule type" value="Genomic_DNA"/>
</dbReference>
<evidence type="ECO:0000313" key="13">
    <source>
        <dbReference type="Proteomes" id="UP000266301"/>
    </source>
</evidence>
<dbReference type="GO" id="GO:0008408">
    <property type="term" value="F:3'-5' exonuclease activity"/>
    <property type="evidence" value="ECO:0007669"/>
    <property type="project" value="InterPro"/>
</dbReference>
<dbReference type="GO" id="GO:0006260">
    <property type="term" value="P:DNA replication"/>
    <property type="evidence" value="ECO:0007669"/>
    <property type="project" value="UniProtKB-KW"/>
</dbReference>
<dbReference type="Proteomes" id="UP000266301">
    <property type="component" value="Chromosome"/>
</dbReference>